<evidence type="ECO:0000259" key="9">
    <source>
        <dbReference type="SMART" id="SM00382"/>
    </source>
</evidence>
<keyword evidence="5" id="KW-0067">ATP-binding</keyword>
<dbReference type="InterPro" id="IPR040627">
    <property type="entry name" value="T3SS_ATPase_C"/>
</dbReference>
<sequence>MSTFTALVDEISRICPETIHGQVRAVIGMSLFAGGLQRAAGIGSRCRVYGRSGSVEAEAVGVQDDGLVLLPFGSWDGITAGDRVELISGGTQIFPNDSWIGTVVDALGAPISRAQGRKRLGHGRGTRSSPPKTFDRRRVGEKLSTGITCIDVFTPLCRGQRLGIFAGSGVGKSTLTAMLARNTDVDVVVIGLVGERSREAREFIQDYLGDEGMARSVIVVSTGDESPLLRRQAAWTATAVAEHFRSAGRQVLLLIDSVTRFAMAQREIGLAGGEPPTTRGYPPTVFSELPHLLERAGPGPEKEGDITGIYTVLVEGDDMNEPVADSIRGILDGHLVLDRKIAEQDRYPAINVQRSISRMLPDCHTPEEYRVMLAARRMLARYADMEDLIRVGAYQIGSDKEVDIAVRFFRQANQFLSQSRTEKISQDESFAAIYRMVLEAGADDPLADLPQ</sequence>
<reference evidence="10 11" key="1">
    <citation type="submission" date="2015-04" db="EMBL/GenBank/DDBJ databases">
        <title>The draft genome sequence of Roseovarius indicus B108T.</title>
        <authorList>
            <person name="Li G."/>
            <person name="Lai Q."/>
            <person name="Shao Z."/>
            <person name="Yan P."/>
        </authorList>
    </citation>
    <scope>NUCLEOTIDE SEQUENCE [LARGE SCALE GENOMIC DNA]</scope>
    <source>
        <strain evidence="10 11">B108</strain>
    </source>
</reference>
<dbReference type="Pfam" id="PF18269">
    <property type="entry name" value="T3SS_ATPase_C"/>
    <property type="match status" value="1"/>
</dbReference>
<keyword evidence="3" id="KW-0963">Cytoplasm</keyword>
<dbReference type="Pfam" id="PF00006">
    <property type="entry name" value="ATP-synt_ab"/>
    <property type="match status" value="1"/>
</dbReference>
<dbReference type="InterPro" id="IPR027417">
    <property type="entry name" value="P-loop_NTPase"/>
</dbReference>
<dbReference type="PROSITE" id="PS00152">
    <property type="entry name" value="ATPASE_ALPHA_BETA"/>
    <property type="match status" value="1"/>
</dbReference>
<dbReference type="Gene3D" id="3.40.50.12240">
    <property type="match status" value="1"/>
</dbReference>
<dbReference type="OrthoDB" id="9801639at2"/>
<keyword evidence="11" id="KW-1185">Reference proteome</keyword>
<dbReference type="Proteomes" id="UP000051401">
    <property type="component" value="Unassembled WGS sequence"/>
</dbReference>
<dbReference type="EMBL" id="LAXI01000003">
    <property type="protein sequence ID" value="KRS18584.1"/>
    <property type="molecule type" value="Genomic_DNA"/>
</dbReference>
<gene>
    <name evidence="10" type="ORF">XM52_07295</name>
</gene>
<dbReference type="PANTHER" id="PTHR15184:SF9">
    <property type="entry name" value="SPI-1 TYPE 3 SECRETION SYSTEM ATPASE"/>
    <property type="match status" value="1"/>
</dbReference>
<comment type="caution">
    <text evidence="10">The sequence shown here is derived from an EMBL/GenBank/DDBJ whole genome shotgun (WGS) entry which is preliminary data.</text>
</comment>
<dbReference type="SUPFAM" id="SSF52540">
    <property type="entry name" value="P-loop containing nucleoside triphosphate hydrolases"/>
    <property type="match status" value="1"/>
</dbReference>
<keyword evidence="7" id="KW-1278">Translocase</keyword>
<dbReference type="GO" id="GO:0005737">
    <property type="term" value="C:cytoplasm"/>
    <property type="evidence" value="ECO:0007669"/>
    <property type="project" value="UniProtKB-SubCell"/>
</dbReference>
<dbReference type="AlphaFoldDB" id="A0A0T5PC40"/>
<dbReference type="InterPro" id="IPR003593">
    <property type="entry name" value="AAA+_ATPase"/>
</dbReference>
<comment type="catalytic activity">
    <reaction evidence="8">
        <text>ATP + H2O + cellular proteinSide 1 = ADP + phosphate + cellular proteinSide 2.</text>
        <dbReference type="EC" id="7.4.2.8"/>
    </reaction>
</comment>
<keyword evidence="2" id="KW-0813">Transport</keyword>
<comment type="subcellular location">
    <subcellularLocation>
        <location evidence="1">Cytoplasm</location>
    </subcellularLocation>
</comment>
<evidence type="ECO:0000256" key="4">
    <source>
        <dbReference type="ARBA" id="ARBA00022741"/>
    </source>
</evidence>
<evidence type="ECO:0000256" key="7">
    <source>
        <dbReference type="ARBA" id="ARBA00022967"/>
    </source>
</evidence>
<protein>
    <submittedName>
        <fullName evidence="10">ATP synthase</fullName>
    </submittedName>
</protein>
<feature type="domain" description="AAA+ ATPase" evidence="9">
    <location>
        <begin position="158"/>
        <end position="342"/>
    </location>
</feature>
<dbReference type="PATRIC" id="fig|540747.5.peg.3821"/>
<dbReference type="InterPro" id="IPR000194">
    <property type="entry name" value="ATPase_F1/V1/A1_a/bsu_nucl-bd"/>
</dbReference>
<accession>A0A0T5PC40</accession>
<dbReference type="GO" id="GO:0046933">
    <property type="term" value="F:proton-transporting ATP synthase activity, rotational mechanism"/>
    <property type="evidence" value="ECO:0007669"/>
    <property type="project" value="TreeGrafter"/>
</dbReference>
<dbReference type="NCBIfam" id="TIGR01026">
    <property type="entry name" value="fliI_yscN"/>
    <property type="match status" value="1"/>
</dbReference>
<dbReference type="GO" id="GO:0008564">
    <property type="term" value="F:protein-exporting ATPase activity"/>
    <property type="evidence" value="ECO:0007669"/>
    <property type="project" value="UniProtKB-EC"/>
</dbReference>
<keyword evidence="6" id="KW-0653">Protein transport</keyword>
<evidence type="ECO:0000256" key="5">
    <source>
        <dbReference type="ARBA" id="ARBA00022840"/>
    </source>
</evidence>
<dbReference type="GO" id="GO:0005524">
    <property type="term" value="F:ATP binding"/>
    <property type="evidence" value="ECO:0007669"/>
    <property type="project" value="UniProtKB-KW"/>
</dbReference>
<evidence type="ECO:0000256" key="2">
    <source>
        <dbReference type="ARBA" id="ARBA00022448"/>
    </source>
</evidence>
<dbReference type="GO" id="GO:0030257">
    <property type="term" value="C:type III protein secretion system complex"/>
    <property type="evidence" value="ECO:0007669"/>
    <property type="project" value="InterPro"/>
</dbReference>
<dbReference type="InterPro" id="IPR005714">
    <property type="entry name" value="ATPase_T3SS_FliI/YscN"/>
</dbReference>
<evidence type="ECO:0000256" key="1">
    <source>
        <dbReference type="ARBA" id="ARBA00004496"/>
    </source>
</evidence>
<dbReference type="SMART" id="SM00382">
    <property type="entry name" value="AAA"/>
    <property type="match status" value="1"/>
</dbReference>
<evidence type="ECO:0000256" key="3">
    <source>
        <dbReference type="ARBA" id="ARBA00022490"/>
    </source>
</evidence>
<dbReference type="CDD" id="cd01136">
    <property type="entry name" value="ATPase_flagellum-secretory_path_III"/>
    <property type="match status" value="1"/>
</dbReference>
<evidence type="ECO:0000313" key="11">
    <source>
        <dbReference type="Proteomes" id="UP000051401"/>
    </source>
</evidence>
<keyword evidence="4" id="KW-0547">Nucleotide-binding</keyword>
<name>A0A0T5PC40_9RHOB</name>
<evidence type="ECO:0000256" key="8">
    <source>
        <dbReference type="ARBA" id="ARBA00034006"/>
    </source>
</evidence>
<dbReference type="GO" id="GO:0030254">
    <property type="term" value="P:protein secretion by the type III secretion system"/>
    <property type="evidence" value="ECO:0007669"/>
    <property type="project" value="InterPro"/>
</dbReference>
<dbReference type="STRING" id="540747.SAMN04488031_104156"/>
<dbReference type="InterPro" id="IPR020003">
    <property type="entry name" value="ATPase_a/bsu_AS"/>
</dbReference>
<dbReference type="PANTHER" id="PTHR15184">
    <property type="entry name" value="ATP SYNTHASE"/>
    <property type="match status" value="1"/>
</dbReference>
<dbReference type="GO" id="GO:0016887">
    <property type="term" value="F:ATP hydrolysis activity"/>
    <property type="evidence" value="ECO:0007669"/>
    <property type="project" value="InterPro"/>
</dbReference>
<dbReference type="RefSeq" id="WP_057814801.1">
    <property type="nucleotide sequence ID" value="NZ_CP031598.1"/>
</dbReference>
<evidence type="ECO:0000313" key="10">
    <source>
        <dbReference type="EMBL" id="KRS18584.1"/>
    </source>
</evidence>
<proteinExistence type="predicted"/>
<organism evidence="10 11">
    <name type="scientific">Roseovarius indicus</name>
    <dbReference type="NCBI Taxonomy" id="540747"/>
    <lineage>
        <taxon>Bacteria</taxon>
        <taxon>Pseudomonadati</taxon>
        <taxon>Pseudomonadota</taxon>
        <taxon>Alphaproteobacteria</taxon>
        <taxon>Rhodobacterales</taxon>
        <taxon>Roseobacteraceae</taxon>
        <taxon>Roseovarius</taxon>
    </lineage>
</organism>
<dbReference type="FunFam" id="3.40.50.12240:FF:000002">
    <property type="entry name" value="Flagellum-specific ATP synthase FliI"/>
    <property type="match status" value="1"/>
</dbReference>
<dbReference type="InterPro" id="IPR050053">
    <property type="entry name" value="ATPase_alpha/beta_chains"/>
</dbReference>
<evidence type="ECO:0000256" key="6">
    <source>
        <dbReference type="ARBA" id="ARBA00022927"/>
    </source>
</evidence>